<name>A0A9X9LVQ6_GULGU</name>
<dbReference type="Proteomes" id="UP000269945">
    <property type="component" value="Unassembled WGS sequence"/>
</dbReference>
<accession>A0A9X9LVQ6</accession>
<proteinExistence type="predicted"/>
<comment type="caution">
    <text evidence="1">The sequence shown here is derived from an EMBL/GenBank/DDBJ whole genome shotgun (WGS) entry which is preliminary data.</text>
</comment>
<dbReference type="AlphaFoldDB" id="A0A9X9LVQ6"/>
<gene>
    <name evidence="1" type="ORF">BN2614_LOCUS1</name>
</gene>
<evidence type="ECO:0000313" key="2">
    <source>
        <dbReference type="Proteomes" id="UP000269945"/>
    </source>
</evidence>
<dbReference type="EMBL" id="CYRY02022150">
    <property type="protein sequence ID" value="VCW97536.1"/>
    <property type="molecule type" value="Genomic_DNA"/>
</dbReference>
<protein>
    <submittedName>
        <fullName evidence="1">Uncharacterized protein</fullName>
    </submittedName>
</protein>
<sequence>MLSLYEILKEIQRPFQGERGEPVLSHPTVLPCSKVSRVKPKLNPTVS</sequence>
<feature type="non-terminal residue" evidence="1">
    <location>
        <position position="47"/>
    </location>
</feature>
<organism evidence="1 2">
    <name type="scientific">Gulo gulo</name>
    <name type="common">Wolverine</name>
    <name type="synonym">Gluton</name>
    <dbReference type="NCBI Taxonomy" id="48420"/>
    <lineage>
        <taxon>Eukaryota</taxon>
        <taxon>Metazoa</taxon>
        <taxon>Chordata</taxon>
        <taxon>Craniata</taxon>
        <taxon>Vertebrata</taxon>
        <taxon>Euteleostomi</taxon>
        <taxon>Mammalia</taxon>
        <taxon>Eutheria</taxon>
        <taxon>Laurasiatheria</taxon>
        <taxon>Carnivora</taxon>
        <taxon>Caniformia</taxon>
        <taxon>Musteloidea</taxon>
        <taxon>Mustelidae</taxon>
        <taxon>Guloninae</taxon>
        <taxon>Gulo</taxon>
    </lineage>
</organism>
<evidence type="ECO:0000313" key="1">
    <source>
        <dbReference type="EMBL" id="VCW97536.1"/>
    </source>
</evidence>
<keyword evidence="2" id="KW-1185">Reference proteome</keyword>
<reference evidence="1 2" key="1">
    <citation type="submission" date="2018-10" db="EMBL/GenBank/DDBJ databases">
        <authorList>
            <person name="Ekblom R."/>
            <person name="Jareborg N."/>
        </authorList>
    </citation>
    <scope>NUCLEOTIDE SEQUENCE [LARGE SCALE GENOMIC DNA]</scope>
    <source>
        <tissue evidence="1">Muscle</tissue>
    </source>
</reference>